<accession>A0A2S7Y266</accession>
<dbReference type="PROSITE" id="PS50088">
    <property type="entry name" value="ANK_REPEAT"/>
    <property type="match status" value="2"/>
</dbReference>
<keyword evidence="2 3" id="KW-0040">ANK repeat</keyword>
<name>A0A2S7Y266_BEABA</name>
<dbReference type="SMART" id="SM00248">
    <property type="entry name" value="ANK"/>
    <property type="match status" value="3"/>
</dbReference>
<dbReference type="PANTHER" id="PTHR24173:SF74">
    <property type="entry name" value="ANKYRIN REPEAT DOMAIN-CONTAINING PROTEIN 16"/>
    <property type="match status" value="1"/>
</dbReference>
<dbReference type="InterPro" id="IPR036770">
    <property type="entry name" value="Ankyrin_rpt-contain_sf"/>
</dbReference>
<dbReference type="Proteomes" id="UP000237441">
    <property type="component" value="Unassembled WGS sequence"/>
</dbReference>
<feature type="repeat" description="ANK" evidence="3">
    <location>
        <begin position="170"/>
        <end position="202"/>
    </location>
</feature>
<dbReference type="EMBL" id="JRHA01000002">
    <property type="protein sequence ID" value="PQK10139.1"/>
    <property type="molecule type" value="Genomic_DNA"/>
</dbReference>
<dbReference type="SUPFAM" id="SSF48403">
    <property type="entry name" value="Ankyrin repeat"/>
    <property type="match status" value="1"/>
</dbReference>
<evidence type="ECO:0000256" key="3">
    <source>
        <dbReference type="PROSITE-ProRule" id="PRU00023"/>
    </source>
</evidence>
<dbReference type="PANTHER" id="PTHR24173">
    <property type="entry name" value="ANKYRIN REPEAT CONTAINING"/>
    <property type="match status" value="1"/>
</dbReference>
<evidence type="ECO:0000313" key="4">
    <source>
        <dbReference type="EMBL" id="PQK10139.1"/>
    </source>
</evidence>
<sequence length="297" mass="32441">MVLGWPRESFVMPQERRKSCHRRPRRGQLPAIEYVMVSLDGIPTNHSIPADEQRLLDMLKHHTSSAPLHFNAPISKEAASLQHACHGLNSVEESVPFDVAQWSDTLDTVATPPGISFLSDVPNASRSPTVAQSGLLPASSPMPENAVWSPGLMQAQFQPEAPTATGYRNVPKNSIFRAIRNGNENIVRFLIKNGADLSNKDDRGRTVIHYAVACQKLSVTKIILEHLKDKSLLDSRDLNGYTALHTAIQTRDVDTVTALLDLGANVYIANNDGEVALDLAIDTGSVSLVERVLASRA</sequence>
<organism evidence="4 5">
    <name type="scientific">Beauveria bassiana</name>
    <name type="common">White muscardine disease fungus</name>
    <name type="synonym">Tritirachium shiotae</name>
    <dbReference type="NCBI Taxonomy" id="176275"/>
    <lineage>
        <taxon>Eukaryota</taxon>
        <taxon>Fungi</taxon>
        <taxon>Dikarya</taxon>
        <taxon>Ascomycota</taxon>
        <taxon>Pezizomycotina</taxon>
        <taxon>Sordariomycetes</taxon>
        <taxon>Hypocreomycetidae</taxon>
        <taxon>Hypocreales</taxon>
        <taxon>Cordycipitaceae</taxon>
        <taxon>Beauveria</taxon>
    </lineage>
</organism>
<comment type="caution">
    <text evidence="4">The sequence shown here is derived from an EMBL/GenBank/DDBJ whole genome shotgun (WGS) entry which is preliminary data.</text>
</comment>
<dbReference type="PROSITE" id="PS50297">
    <property type="entry name" value="ANK_REP_REGION"/>
    <property type="match status" value="1"/>
</dbReference>
<dbReference type="InterPro" id="IPR002110">
    <property type="entry name" value="Ankyrin_rpt"/>
</dbReference>
<dbReference type="Gene3D" id="1.25.40.20">
    <property type="entry name" value="Ankyrin repeat-containing domain"/>
    <property type="match status" value="1"/>
</dbReference>
<evidence type="ECO:0000313" key="5">
    <source>
        <dbReference type="Proteomes" id="UP000237441"/>
    </source>
</evidence>
<feature type="repeat" description="ANK" evidence="3">
    <location>
        <begin position="239"/>
        <end position="271"/>
    </location>
</feature>
<dbReference type="Pfam" id="PF12796">
    <property type="entry name" value="Ank_2"/>
    <property type="match status" value="2"/>
</dbReference>
<evidence type="ECO:0000256" key="1">
    <source>
        <dbReference type="ARBA" id="ARBA00022737"/>
    </source>
</evidence>
<keyword evidence="1" id="KW-0677">Repeat</keyword>
<evidence type="ECO:0000256" key="2">
    <source>
        <dbReference type="ARBA" id="ARBA00023043"/>
    </source>
</evidence>
<dbReference type="AlphaFoldDB" id="A0A2S7Y266"/>
<reference evidence="4 5" key="1">
    <citation type="submission" date="2016-07" db="EMBL/GenBank/DDBJ databases">
        <title>Comparative genomics of the entomopathogenic fungus Beauveria bassiana.</title>
        <authorList>
            <person name="Valero Jimenez C.A."/>
            <person name="Zwaan B.J."/>
            <person name="Van Kan J.A."/>
            <person name="Takken W."/>
            <person name="Debets A.J."/>
            <person name="Schoustra S.E."/>
            <person name="Koenraadt C.J."/>
        </authorList>
    </citation>
    <scope>NUCLEOTIDE SEQUENCE [LARGE SCALE GENOMIC DNA]</scope>
    <source>
        <strain evidence="4 5">ARSEF 8028</strain>
    </source>
</reference>
<gene>
    <name evidence="4" type="ORF">BB8028_0002g04630</name>
</gene>
<protein>
    <submittedName>
        <fullName evidence="4">Uncharacterized protein</fullName>
    </submittedName>
</protein>
<dbReference type="OrthoDB" id="4893149at2759"/>
<proteinExistence type="predicted"/>